<comment type="similarity">
    <text evidence="1">Belongs to the SorC transcriptional regulatory family.</text>
</comment>
<proteinExistence type="inferred from homology"/>
<dbReference type="Proteomes" id="UP000198994">
    <property type="component" value="Unassembled WGS sequence"/>
</dbReference>
<dbReference type="OrthoDB" id="7065657at2"/>
<evidence type="ECO:0000256" key="1">
    <source>
        <dbReference type="ARBA" id="ARBA00010466"/>
    </source>
</evidence>
<dbReference type="RefSeq" id="WP_008885590.1">
    <property type="nucleotide sequence ID" value="NZ_FNAV01000010.1"/>
</dbReference>
<dbReference type="InterPro" id="IPR051054">
    <property type="entry name" value="SorC_transcr_regulators"/>
</dbReference>
<protein>
    <submittedName>
        <fullName evidence="7">DNA-binding transcriptional regulator LsrR, DeoR family</fullName>
    </submittedName>
</protein>
<evidence type="ECO:0000259" key="5">
    <source>
        <dbReference type="Pfam" id="PF04198"/>
    </source>
</evidence>
<dbReference type="STRING" id="282683.SAMN04488105_110176"/>
<evidence type="ECO:0000256" key="3">
    <source>
        <dbReference type="ARBA" id="ARBA00023125"/>
    </source>
</evidence>
<evidence type="ECO:0000259" key="6">
    <source>
        <dbReference type="Pfam" id="PF12802"/>
    </source>
</evidence>
<evidence type="ECO:0000256" key="2">
    <source>
        <dbReference type="ARBA" id="ARBA00023015"/>
    </source>
</evidence>
<keyword evidence="8" id="KW-1185">Reference proteome</keyword>
<organism evidence="7 8">
    <name type="scientific">Salipiger thiooxidans</name>
    <dbReference type="NCBI Taxonomy" id="282683"/>
    <lineage>
        <taxon>Bacteria</taxon>
        <taxon>Pseudomonadati</taxon>
        <taxon>Pseudomonadota</taxon>
        <taxon>Alphaproteobacteria</taxon>
        <taxon>Rhodobacterales</taxon>
        <taxon>Roseobacteraceae</taxon>
        <taxon>Salipiger</taxon>
    </lineage>
</organism>
<dbReference type="PANTHER" id="PTHR34294">
    <property type="entry name" value="TRANSCRIPTIONAL REGULATOR-RELATED"/>
    <property type="match status" value="1"/>
</dbReference>
<keyword evidence="4" id="KW-0804">Transcription</keyword>
<dbReference type="InterPro" id="IPR037171">
    <property type="entry name" value="NagB/RpiA_transferase-like"/>
</dbReference>
<dbReference type="GO" id="GO:0003677">
    <property type="term" value="F:DNA binding"/>
    <property type="evidence" value="ECO:0007669"/>
    <property type="project" value="UniProtKB-KW"/>
</dbReference>
<dbReference type="AlphaFoldDB" id="A0A1G7HAC2"/>
<dbReference type="GO" id="GO:0030246">
    <property type="term" value="F:carbohydrate binding"/>
    <property type="evidence" value="ECO:0007669"/>
    <property type="project" value="InterPro"/>
</dbReference>
<gene>
    <name evidence="7" type="ORF">SAMN04488105_110176</name>
</gene>
<dbReference type="PANTHER" id="PTHR34294:SF1">
    <property type="entry name" value="TRANSCRIPTIONAL REGULATOR LSRR"/>
    <property type="match status" value="1"/>
</dbReference>
<dbReference type="Gene3D" id="3.40.50.1360">
    <property type="match status" value="1"/>
</dbReference>
<dbReference type="Gene3D" id="1.10.10.10">
    <property type="entry name" value="Winged helix-like DNA-binding domain superfamily/Winged helix DNA-binding domain"/>
    <property type="match status" value="1"/>
</dbReference>
<accession>A0A1G7HAC2</accession>
<evidence type="ECO:0000313" key="7">
    <source>
        <dbReference type="EMBL" id="SDE97397.1"/>
    </source>
</evidence>
<dbReference type="Pfam" id="PF12802">
    <property type="entry name" value="MarR_2"/>
    <property type="match status" value="1"/>
</dbReference>
<keyword evidence="2" id="KW-0805">Transcription regulation</keyword>
<keyword evidence="3 7" id="KW-0238">DNA-binding</keyword>
<dbReference type="InterPro" id="IPR036388">
    <property type="entry name" value="WH-like_DNA-bd_sf"/>
</dbReference>
<feature type="domain" description="Sugar-binding" evidence="5">
    <location>
        <begin position="61"/>
        <end position="313"/>
    </location>
</feature>
<name>A0A1G7HAC2_9RHOB</name>
<dbReference type="InterPro" id="IPR007324">
    <property type="entry name" value="Sugar-bd_dom_put"/>
</dbReference>
<evidence type="ECO:0000313" key="8">
    <source>
        <dbReference type="Proteomes" id="UP000198994"/>
    </source>
</evidence>
<feature type="domain" description="HTH marR-type" evidence="6">
    <location>
        <begin position="17"/>
        <end position="57"/>
    </location>
</feature>
<dbReference type="InterPro" id="IPR000835">
    <property type="entry name" value="HTH_MarR-typ"/>
</dbReference>
<sequence length="315" mass="33943">MSDDGDVPAQDIAARAGWLYYVGGLRQDQIAEELGISRQRAQRMVARAVAEGLVRVRIDHPIAECLELERALRQKFGLSRARVAPRLGPGQEALRAIASFAAPELERVFRDQTPKLIALGTGRTLRAVIEQMPTIAASQHKMVSLIGNVSPDGSASFYEVIMRIADKTGAPHYPMSVPVMARDAEEFATYRALPHVQSSRALAAQADITIVGIGQMADDAPLFMDGFITEAELRAVQKAGAAGEICGHIFDADGQYIDHPVNAFMVGSRVPVNDNPVLCIGGGVSKIKPLRAALRGRLIDGLITDEITAAELISR</sequence>
<evidence type="ECO:0000256" key="4">
    <source>
        <dbReference type="ARBA" id="ARBA00023163"/>
    </source>
</evidence>
<dbReference type="SUPFAM" id="SSF100950">
    <property type="entry name" value="NagB/RpiA/CoA transferase-like"/>
    <property type="match status" value="1"/>
</dbReference>
<reference evidence="8" key="1">
    <citation type="submission" date="2016-10" db="EMBL/GenBank/DDBJ databases">
        <authorList>
            <person name="Varghese N."/>
            <person name="Submissions S."/>
        </authorList>
    </citation>
    <scope>NUCLEOTIDE SEQUENCE [LARGE SCALE GENOMIC DNA]</scope>
    <source>
        <strain evidence="8">DSM 10146</strain>
    </source>
</reference>
<dbReference type="GO" id="GO:0003700">
    <property type="term" value="F:DNA-binding transcription factor activity"/>
    <property type="evidence" value="ECO:0007669"/>
    <property type="project" value="InterPro"/>
</dbReference>
<dbReference type="EMBL" id="FNAV01000010">
    <property type="protein sequence ID" value="SDE97397.1"/>
    <property type="molecule type" value="Genomic_DNA"/>
</dbReference>
<dbReference type="Pfam" id="PF04198">
    <property type="entry name" value="Sugar-bind"/>
    <property type="match status" value="1"/>
</dbReference>